<comment type="caution">
    <text evidence="1">The sequence shown here is derived from an EMBL/GenBank/DDBJ whole genome shotgun (WGS) entry which is preliminary data.</text>
</comment>
<feature type="non-terminal residue" evidence="1">
    <location>
        <position position="230"/>
    </location>
</feature>
<sequence length="230" mass="27023">MESLNPNLQERELHQLQQMQDKAKESCMTSFRLLHSHLKVLSINDLKRLGFEGGYERAFALALSISKMKASHYPDFGLELLVPEQMWIDENQSLFKIRYDYLSEIVLRRADLQEHKIAKKDFKNLYPSNFEDLNLLLLQGDLDHLSGSDKCMISTVLNLTKPRWGAKGFKFKHDYTIIESPCVVVFPVNNNERKIMRFNEMYKFSDGTLTRILEALDYRVKEYRVNRLNP</sequence>
<name>A0A699KX30_TANCI</name>
<organism evidence="1">
    <name type="scientific">Tanacetum cinerariifolium</name>
    <name type="common">Dalmatian daisy</name>
    <name type="synonym">Chrysanthemum cinerariifolium</name>
    <dbReference type="NCBI Taxonomy" id="118510"/>
    <lineage>
        <taxon>Eukaryota</taxon>
        <taxon>Viridiplantae</taxon>
        <taxon>Streptophyta</taxon>
        <taxon>Embryophyta</taxon>
        <taxon>Tracheophyta</taxon>
        <taxon>Spermatophyta</taxon>
        <taxon>Magnoliopsida</taxon>
        <taxon>eudicotyledons</taxon>
        <taxon>Gunneridae</taxon>
        <taxon>Pentapetalae</taxon>
        <taxon>asterids</taxon>
        <taxon>campanulids</taxon>
        <taxon>Asterales</taxon>
        <taxon>Asteraceae</taxon>
        <taxon>Asteroideae</taxon>
        <taxon>Anthemideae</taxon>
        <taxon>Anthemidinae</taxon>
        <taxon>Tanacetum</taxon>
    </lineage>
</organism>
<protein>
    <submittedName>
        <fullName evidence="1">Uncharacterized protein</fullName>
    </submittedName>
</protein>
<dbReference type="AlphaFoldDB" id="A0A699KX30"/>
<gene>
    <name evidence="1" type="ORF">Tci_682253</name>
</gene>
<dbReference type="EMBL" id="BKCJ010552590">
    <property type="protein sequence ID" value="GFB10282.1"/>
    <property type="molecule type" value="Genomic_DNA"/>
</dbReference>
<accession>A0A699KX30</accession>
<evidence type="ECO:0000313" key="1">
    <source>
        <dbReference type="EMBL" id="GFB10282.1"/>
    </source>
</evidence>
<reference evidence="1" key="1">
    <citation type="journal article" date="2019" name="Sci. Rep.">
        <title>Draft genome of Tanacetum cinerariifolium, the natural source of mosquito coil.</title>
        <authorList>
            <person name="Yamashiro T."/>
            <person name="Shiraishi A."/>
            <person name="Satake H."/>
            <person name="Nakayama K."/>
        </authorList>
    </citation>
    <scope>NUCLEOTIDE SEQUENCE</scope>
</reference>
<proteinExistence type="predicted"/>